<dbReference type="InterPro" id="IPR011989">
    <property type="entry name" value="ARM-like"/>
</dbReference>
<feature type="domain" description="U-box" evidence="2">
    <location>
        <begin position="20"/>
        <end position="290"/>
    </location>
</feature>
<evidence type="ECO:0000256" key="1">
    <source>
        <dbReference type="ARBA" id="ARBA00022786"/>
    </source>
</evidence>
<dbReference type="EMBL" id="JAIWQS010000011">
    <property type="protein sequence ID" value="KAJ8751802.1"/>
    <property type="molecule type" value="Genomic_DNA"/>
</dbReference>
<name>A0AAV8SHW0_9ROSI</name>
<dbReference type="Proteomes" id="UP001159364">
    <property type="component" value="Linkage Group LG11"/>
</dbReference>
<evidence type="ECO:0000313" key="3">
    <source>
        <dbReference type="EMBL" id="KAJ8751802.1"/>
    </source>
</evidence>
<reference evidence="3 4" key="1">
    <citation type="submission" date="2021-09" db="EMBL/GenBank/DDBJ databases">
        <title>Genomic insights and catalytic innovation underlie evolution of tropane alkaloids biosynthesis.</title>
        <authorList>
            <person name="Wang Y.-J."/>
            <person name="Tian T."/>
            <person name="Huang J.-P."/>
            <person name="Huang S.-X."/>
        </authorList>
    </citation>
    <scope>NUCLEOTIDE SEQUENCE [LARGE SCALE GENOMIC DNA]</scope>
    <source>
        <strain evidence="3">KIB-2018</strain>
        <tissue evidence="3">Leaf</tissue>
    </source>
</reference>
<evidence type="ECO:0000313" key="4">
    <source>
        <dbReference type="Proteomes" id="UP001159364"/>
    </source>
</evidence>
<dbReference type="SUPFAM" id="SSF48371">
    <property type="entry name" value="ARM repeat"/>
    <property type="match status" value="1"/>
</dbReference>
<proteinExistence type="predicted"/>
<gene>
    <name evidence="3" type="ORF">K2173_025990</name>
</gene>
<keyword evidence="4" id="KW-1185">Reference proteome</keyword>
<dbReference type="AlphaFoldDB" id="A0AAV8SHW0"/>
<dbReference type="InterPro" id="IPR016024">
    <property type="entry name" value="ARM-type_fold"/>
</dbReference>
<evidence type="ECO:0000259" key="2">
    <source>
        <dbReference type="Pfam" id="PF25598"/>
    </source>
</evidence>
<dbReference type="PANTHER" id="PTHR23315:SF254">
    <property type="entry name" value="KINESIN-ASSOCIATED PROTEIN"/>
    <property type="match status" value="1"/>
</dbReference>
<comment type="caution">
    <text evidence="3">The sequence shown here is derived from an EMBL/GenBank/DDBJ whole genome shotgun (WGS) entry which is preliminary data.</text>
</comment>
<sequence length="305" mass="32695">MPAARIRETIAKCLAEVELSSVDDQEKALQTLYSVSKVSPQNRNLLAQTENAIPSILRLTKASSSFIQILSLSILFNLSLNPDLKPSLSEMGIISHLNSIIVSPLSSQSLRLASSLVCSLAMLDKNKAKFGVAGTVQVIIKAIAGPRGPAAHHLLSSLAELMQFHGNCTLAVRSGAVEVLLKVVESPDGDDLTGISLAVLSLLARFNEGLIAITKTEHIVSSMVDVLKGTCMLSKEGAADILVRLFDESEGCVRDALRLPDITVMLADLSVRGSSRAREKAALLMKKLTDANYGYVDGDALFLKW</sequence>
<organism evidence="3 4">
    <name type="scientific">Erythroxylum novogranatense</name>
    <dbReference type="NCBI Taxonomy" id="1862640"/>
    <lineage>
        <taxon>Eukaryota</taxon>
        <taxon>Viridiplantae</taxon>
        <taxon>Streptophyta</taxon>
        <taxon>Embryophyta</taxon>
        <taxon>Tracheophyta</taxon>
        <taxon>Spermatophyta</taxon>
        <taxon>Magnoliopsida</taxon>
        <taxon>eudicotyledons</taxon>
        <taxon>Gunneridae</taxon>
        <taxon>Pentapetalae</taxon>
        <taxon>rosids</taxon>
        <taxon>fabids</taxon>
        <taxon>Malpighiales</taxon>
        <taxon>Erythroxylaceae</taxon>
        <taxon>Erythroxylum</taxon>
    </lineage>
</organism>
<dbReference type="Gene3D" id="1.25.10.10">
    <property type="entry name" value="Leucine-rich Repeat Variant"/>
    <property type="match status" value="1"/>
</dbReference>
<dbReference type="InterPro" id="IPR058678">
    <property type="entry name" value="ARM_PUB"/>
</dbReference>
<dbReference type="PANTHER" id="PTHR23315">
    <property type="entry name" value="U BOX DOMAIN-CONTAINING"/>
    <property type="match status" value="1"/>
</dbReference>
<dbReference type="Pfam" id="PF25598">
    <property type="entry name" value="ARM_PUB"/>
    <property type="match status" value="1"/>
</dbReference>
<keyword evidence="1" id="KW-0833">Ubl conjugation pathway</keyword>
<accession>A0AAV8SHW0</accession>
<protein>
    <recommendedName>
        <fullName evidence="2">U-box domain-containing protein</fullName>
    </recommendedName>
</protein>